<evidence type="ECO:0000256" key="14">
    <source>
        <dbReference type="ARBA" id="ARBA00048988"/>
    </source>
</evidence>
<keyword evidence="5 15" id="KW-0378">Hydrolase</keyword>
<dbReference type="Pfam" id="PF17191">
    <property type="entry name" value="RecG_wedge"/>
    <property type="match status" value="1"/>
</dbReference>
<dbReference type="GO" id="GO:0043138">
    <property type="term" value="F:3'-5' DNA helicase activity"/>
    <property type="evidence" value="ECO:0007669"/>
    <property type="project" value="UniProtKB-EC"/>
</dbReference>
<evidence type="ECO:0000256" key="2">
    <source>
        <dbReference type="ARBA" id="ARBA00017846"/>
    </source>
</evidence>
<dbReference type="PANTHER" id="PTHR47964:SF1">
    <property type="entry name" value="ATP-DEPENDENT DNA HELICASE HOMOLOG RECG, CHLOROPLASTIC"/>
    <property type="match status" value="1"/>
</dbReference>
<dbReference type="OrthoDB" id="9804325at2"/>
<dbReference type="SUPFAM" id="SSF52540">
    <property type="entry name" value="P-loop containing nucleoside triphosphate hydrolases"/>
    <property type="match status" value="2"/>
</dbReference>
<dbReference type="CDD" id="cd17992">
    <property type="entry name" value="DEXHc_RecG"/>
    <property type="match status" value="1"/>
</dbReference>
<evidence type="ECO:0000256" key="1">
    <source>
        <dbReference type="ARBA" id="ARBA00007504"/>
    </source>
</evidence>
<dbReference type="EMBL" id="QFFZ01000009">
    <property type="protein sequence ID" value="TEB12095.1"/>
    <property type="molecule type" value="Genomic_DNA"/>
</dbReference>
<keyword evidence="10 15" id="KW-0234">DNA repair</keyword>
<dbReference type="Gene3D" id="2.40.50.140">
    <property type="entry name" value="Nucleic acid-binding proteins"/>
    <property type="match status" value="1"/>
</dbReference>
<dbReference type="Pfam" id="PF00271">
    <property type="entry name" value="Helicase_C"/>
    <property type="match status" value="1"/>
</dbReference>
<evidence type="ECO:0000259" key="17">
    <source>
        <dbReference type="PROSITE" id="PS51194"/>
    </source>
</evidence>
<dbReference type="AlphaFoldDB" id="A0A4Y7RSY6"/>
<evidence type="ECO:0000313" key="18">
    <source>
        <dbReference type="EMBL" id="TEB12095.1"/>
    </source>
</evidence>
<dbReference type="GO" id="GO:0003677">
    <property type="term" value="F:DNA binding"/>
    <property type="evidence" value="ECO:0007669"/>
    <property type="project" value="UniProtKB-KW"/>
</dbReference>
<dbReference type="CDD" id="cd18811">
    <property type="entry name" value="SF2_C_RecG"/>
    <property type="match status" value="1"/>
</dbReference>
<comment type="function">
    <text evidence="15">Plays a critical role in recombination and DNA repair. Helps process Holliday junction intermediates to mature products by catalyzing branch migration. Has replication fork regression activity, unwinds stalled or blocked replication forks to make a HJ that can be resolved. Has a DNA unwinding activity characteristic of a DNA helicase with 3'-5' polarity.</text>
</comment>
<organism evidence="18 19">
    <name type="scientific">Pelotomaculum propionicicum</name>
    <dbReference type="NCBI Taxonomy" id="258475"/>
    <lineage>
        <taxon>Bacteria</taxon>
        <taxon>Bacillati</taxon>
        <taxon>Bacillota</taxon>
        <taxon>Clostridia</taxon>
        <taxon>Eubacteriales</taxon>
        <taxon>Desulfotomaculaceae</taxon>
        <taxon>Pelotomaculum</taxon>
    </lineage>
</organism>
<dbReference type="Gene3D" id="3.40.50.300">
    <property type="entry name" value="P-loop containing nucleotide triphosphate hydrolases"/>
    <property type="match status" value="2"/>
</dbReference>
<evidence type="ECO:0000256" key="7">
    <source>
        <dbReference type="ARBA" id="ARBA00022840"/>
    </source>
</evidence>
<dbReference type="SUPFAM" id="SSF50249">
    <property type="entry name" value="Nucleic acid-binding proteins"/>
    <property type="match status" value="1"/>
</dbReference>
<evidence type="ECO:0000256" key="8">
    <source>
        <dbReference type="ARBA" id="ARBA00023125"/>
    </source>
</evidence>
<keyword evidence="11" id="KW-0413">Isomerase</keyword>
<evidence type="ECO:0000256" key="9">
    <source>
        <dbReference type="ARBA" id="ARBA00023172"/>
    </source>
</evidence>
<proteinExistence type="inferred from homology"/>
<dbReference type="Pfam" id="PF19833">
    <property type="entry name" value="RecG_dom3_C"/>
    <property type="match status" value="1"/>
</dbReference>
<evidence type="ECO:0000256" key="15">
    <source>
        <dbReference type="RuleBase" id="RU363016"/>
    </source>
</evidence>
<evidence type="ECO:0000256" key="10">
    <source>
        <dbReference type="ARBA" id="ARBA00023204"/>
    </source>
</evidence>
<dbReference type="NCBIfam" id="NF008165">
    <property type="entry name" value="PRK10917.1-3"/>
    <property type="match status" value="1"/>
</dbReference>
<evidence type="ECO:0000256" key="5">
    <source>
        <dbReference type="ARBA" id="ARBA00022801"/>
    </source>
</evidence>
<dbReference type="InterPro" id="IPR014001">
    <property type="entry name" value="Helicase_ATP-bd"/>
</dbReference>
<comment type="catalytic activity">
    <reaction evidence="14 15">
        <text>ATP + H2O = ADP + phosphate + H(+)</text>
        <dbReference type="Rhea" id="RHEA:13065"/>
        <dbReference type="ChEBI" id="CHEBI:15377"/>
        <dbReference type="ChEBI" id="CHEBI:15378"/>
        <dbReference type="ChEBI" id="CHEBI:30616"/>
        <dbReference type="ChEBI" id="CHEBI:43474"/>
        <dbReference type="ChEBI" id="CHEBI:456216"/>
        <dbReference type="EC" id="5.6.2.4"/>
    </reaction>
</comment>
<keyword evidence="9 15" id="KW-0233">DNA recombination</keyword>
<dbReference type="InterPro" id="IPR033454">
    <property type="entry name" value="RecG_wedge"/>
</dbReference>
<evidence type="ECO:0000256" key="6">
    <source>
        <dbReference type="ARBA" id="ARBA00022806"/>
    </source>
</evidence>
<comment type="similarity">
    <text evidence="1 15">Belongs to the helicase family. RecG subfamily.</text>
</comment>
<dbReference type="GO" id="GO:0006281">
    <property type="term" value="P:DNA repair"/>
    <property type="evidence" value="ECO:0007669"/>
    <property type="project" value="UniProtKB-UniRule"/>
</dbReference>
<keyword evidence="4 15" id="KW-0227">DNA damage</keyword>
<reference evidence="18 19" key="1">
    <citation type="journal article" date="2018" name="Environ. Microbiol.">
        <title>Novel energy conservation strategies and behaviour of Pelotomaculum schinkii driving syntrophic propionate catabolism.</title>
        <authorList>
            <person name="Hidalgo-Ahumada C.A.P."/>
            <person name="Nobu M.K."/>
            <person name="Narihiro T."/>
            <person name="Tamaki H."/>
            <person name="Liu W.T."/>
            <person name="Kamagata Y."/>
            <person name="Stams A.J.M."/>
            <person name="Imachi H."/>
            <person name="Sousa D.Z."/>
        </authorList>
    </citation>
    <scope>NUCLEOTIDE SEQUENCE [LARGE SCALE GENOMIC DNA]</scope>
    <source>
        <strain evidence="18 19">MGP</strain>
    </source>
</reference>
<dbReference type="InterPro" id="IPR045562">
    <property type="entry name" value="RecG_dom3_C"/>
</dbReference>
<dbReference type="SMART" id="SM00490">
    <property type="entry name" value="HELICc"/>
    <property type="match status" value="1"/>
</dbReference>
<dbReference type="GO" id="GO:0016887">
    <property type="term" value="F:ATP hydrolysis activity"/>
    <property type="evidence" value="ECO:0007669"/>
    <property type="project" value="RHEA"/>
</dbReference>
<protein>
    <recommendedName>
        <fullName evidence="2 15">ATP-dependent DNA helicase RecG</fullName>
        <ecNumber evidence="13 15">5.6.2.4</ecNumber>
    </recommendedName>
</protein>
<dbReference type="InterPro" id="IPR001650">
    <property type="entry name" value="Helicase_C-like"/>
</dbReference>
<keyword evidence="6 15" id="KW-0347">Helicase</keyword>
<accession>A0A4Y7RSY6</accession>
<keyword evidence="3 15" id="KW-0547">Nucleotide-binding</keyword>
<comment type="catalytic activity">
    <reaction evidence="12 15">
        <text>Couples ATP hydrolysis with the unwinding of duplex DNA by translocating in the 3'-5' direction.</text>
        <dbReference type="EC" id="5.6.2.4"/>
    </reaction>
</comment>
<keyword evidence="8" id="KW-0238">DNA-binding</keyword>
<dbReference type="RefSeq" id="WP_134213117.1">
    <property type="nucleotide sequence ID" value="NZ_QFFZ01000009.1"/>
</dbReference>
<sequence>MADNFLLRPVQGIKMVGPRRAVTLQKLGIFTIKDLLYHFPRRYEDRTRLRPAGACAHGESVTVRGTVLTAQDLKPKRGLTVTKLAVHDGVGIFYAVWFNQPFIKKNLPRGTSVFITGKVEKGFGATQVIVEEYEVDDGQDSLSAGRLVPVYPLSAQLNQRLLRLMVKTALDGIGSSGEFLPGEIIRKFALPGFAEAVSDIHFPVGLSGAESARRRFVFEELFLFQLALAVRRRHIAGRRKSHRYLPEGKLLKLFKKNLPYQLTAGQLKVWEEISGDLEAPAPMNRLLQGDVGAGKTVISALALLRAVESGLQGALMAPTEILAEQHYLGMKDALESIGVQIGLLTGGTKKKDRDELLRRVREGELQVLIGTHALIQEDVDFQKLGLAVVDEQHRFGVRQRATLEHKGHYPDTLVMTATPIPRTLALTLYGDLDISVIGELPPGRRPVKTFAVLPSALPKAFNLIREQAALGRQAYIVCPLVEESEKIDLQAAVDLAENLARTELKELRVGLLHGRMKAEEKDEIMASFRRGEIKVLVSTTVIEVGVDVPNATVMLILDADRFGLAQLHQLRGRVGRGSHQSYCILLASPKTEEGRARLKAMTTTTDGFALAEEDLRLRGPGEFCGTRQSGLPEFKAADLLRDWRVLETAREEALNWVKQDPLLKKAESQALLSEMKERFGAAGNFIGVG</sequence>
<dbReference type="GO" id="GO:0006310">
    <property type="term" value="P:DNA recombination"/>
    <property type="evidence" value="ECO:0007669"/>
    <property type="project" value="UniProtKB-UniRule"/>
</dbReference>
<dbReference type="InterPro" id="IPR047112">
    <property type="entry name" value="RecG/Mfd"/>
</dbReference>
<dbReference type="PROSITE" id="PS51192">
    <property type="entry name" value="HELICASE_ATP_BIND_1"/>
    <property type="match status" value="1"/>
</dbReference>
<dbReference type="NCBIfam" id="TIGR00643">
    <property type="entry name" value="recG"/>
    <property type="match status" value="1"/>
</dbReference>
<dbReference type="SMART" id="SM00487">
    <property type="entry name" value="DEXDc"/>
    <property type="match status" value="1"/>
</dbReference>
<dbReference type="InterPro" id="IPR011545">
    <property type="entry name" value="DEAD/DEAH_box_helicase_dom"/>
</dbReference>
<name>A0A4Y7RSY6_9FIRM</name>
<dbReference type="CDD" id="cd04488">
    <property type="entry name" value="RecG_wedge_OBF"/>
    <property type="match status" value="1"/>
</dbReference>
<feature type="domain" description="Helicase ATP-binding" evidence="16">
    <location>
        <begin position="276"/>
        <end position="437"/>
    </location>
</feature>
<evidence type="ECO:0000256" key="13">
    <source>
        <dbReference type="ARBA" id="ARBA00034808"/>
    </source>
</evidence>
<evidence type="ECO:0000256" key="12">
    <source>
        <dbReference type="ARBA" id="ARBA00034617"/>
    </source>
</evidence>
<evidence type="ECO:0000313" key="19">
    <source>
        <dbReference type="Proteomes" id="UP000297597"/>
    </source>
</evidence>
<dbReference type="PANTHER" id="PTHR47964">
    <property type="entry name" value="ATP-DEPENDENT DNA HELICASE HOMOLOG RECG, CHLOROPLASTIC"/>
    <property type="match status" value="1"/>
</dbReference>
<keyword evidence="19" id="KW-1185">Reference proteome</keyword>
<dbReference type="InterPro" id="IPR027417">
    <property type="entry name" value="P-loop_NTPase"/>
</dbReference>
<dbReference type="EC" id="5.6.2.4" evidence="13 15"/>
<gene>
    <name evidence="18" type="primary">recG</name>
    <name evidence="18" type="ORF">Pmgp_01251</name>
</gene>
<dbReference type="GO" id="GO:0005524">
    <property type="term" value="F:ATP binding"/>
    <property type="evidence" value="ECO:0007669"/>
    <property type="project" value="UniProtKB-KW"/>
</dbReference>
<evidence type="ECO:0000256" key="11">
    <source>
        <dbReference type="ARBA" id="ARBA00023235"/>
    </source>
</evidence>
<evidence type="ECO:0000256" key="3">
    <source>
        <dbReference type="ARBA" id="ARBA00022741"/>
    </source>
</evidence>
<evidence type="ECO:0000256" key="4">
    <source>
        <dbReference type="ARBA" id="ARBA00022763"/>
    </source>
</evidence>
<dbReference type="Proteomes" id="UP000297597">
    <property type="component" value="Unassembled WGS sequence"/>
</dbReference>
<comment type="caution">
    <text evidence="18">The sequence shown here is derived from an EMBL/GenBank/DDBJ whole genome shotgun (WGS) entry which is preliminary data.</text>
</comment>
<dbReference type="InterPro" id="IPR012340">
    <property type="entry name" value="NA-bd_OB-fold"/>
</dbReference>
<dbReference type="PROSITE" id="PS51194">
    <property type="entry name" value="HELICASE_CTER"/>
    <property type="match status" value="1"/>
</dbReference>
<dbReference type="Pfam" id="PF00270">
    <property type="entry name" value="DEAD"/>
    <property type="match status" value="1"/>
</dbReference>
<dbReference type="InterPro" id="IPR004609">
    <property type="entry name" value="ATP-dep_DNA_helicase_RecG"/>
</dbReference>
<feature type="domain" description="Helicase C-terminal" evidence="17">
    <location>
        <begin position="456"/>
        <end position="616"/>
    </location>
</feature>
<keyword evidence="7 15" id="KW-0067">ATP-binding</keyword>
<dbReference type="NCBIfam" id="NF008168">
    <property type="entry name" value="PRK10917.2-2"/>
    <property type="match status" value="1"/>
</dbReference>
<evidence type="ECO:0000259" key="16">
    <source>
        <dbReference type="PROSITE" id="PS51192"/>
    </source>
</evidence>